<organism evidence="1 2">
    <name type="scientific">Tepidibacter formicigenes DSM 15518</name>
    <dbReference type="NCBI Taxonomy" id="1123349"/>
    <lineage>
        <taxon>Bacteria</taxon>
        <taxon>Bacillati</taxon>
        <taxon>Bacillota</taxon>
        <taxon>Clostridia</taxon>
        <taxon>Peptostreptococcales</taxon>
        <taxon>Peptostreptococcaceae</taxon>
        <taxon>Tepidibacter</taxon>
    </lineage>
</organism>
<proteinExistence type="predicted"/>
<sequence>MILLGETTKVFKTKDFFYNNGLVNIKQILKDEIDDLEIKIYEDRLELIFDEEKEDEIFKKMFAYLVKELNIVYRTDNNRIYYYKEQEKFIYDKKFDVKDKASGNDVKYSYSYVTPKELNKTTEQLYNECSKFCDDNGINVKECDDLFKKSNKFKEDNKCNIPIYITLEEFTNNYTEYYFKEEILKFDSKVHTFKGGDKYFNDMLKDKEYIDKWDMLIYFYGVKARKFYNMKDKDNTFIIYPNSSNLKALTRLKKDLNISEQNAKTEKDGEIIEFQTNMNMFEMFKGDGVENQYIHLSTNEEEFRLKSLLYIFSYLNSLEIKDYEEDIDTKRKKLFESIKEISFITYIDAKLKPSLVEYTQAYKLFSLFKELKKYDEDGNLYKYIFKILTAFSQNDNKEKDKGKTTTKRFCDKLLSFKDLRKEYYNLSFNLLKYKIGSLGKKLYSFESEYLKFLKRGDRIMNLHEKGKLMGEGIGKICADLDSKDLIYRIRNIKNHNQFVSYLSGLSFEILKKSEKVYVKSEFKSTLCEVLEYLSNNSDDWEVIRDYMAIYAVNKYQSVNYAKNKDNK</sequence>
<evidence type="ECO:0000313" key="2">
    <source>
        <dbReference type="Proteomes" id="UP000242497"/>
    </source>
</evidence>
<evidence type="ECO:0000313" key="1">
    <source>
        <dbReference type="EMBL" id="SHK29810.1"/>
    </source>
</evidence>
<evidence type="ECO:0008006" key="3">
    <source>
        <dbReference type="Google" id="ProtNLM"/>
    </source>
</evidence>
<accession>A0A1M6RBM1</accession>
<gene>
    <name evidence="1" type="ORF">SAMN02744037_02068</name>
</gene>
<reference evidence="2" key="1">
    <citation type="submission" date="2016-11" db="EMBL/GenBank/DDBJ databases">
        <authorList>
            <person name="Varghese N."/>
            <person name="Submissions S."/>
        </authorList>
    </citation>
    <scope>NUCLEOTIDE SEQUENCE [LARGE SCALE GENOMIC DNA]</scope>
    <source>
        <strain evidence="2">DSM 15518</strain>
    </source>
</reference>
<dbReference type="STRING" id="1123349.SAMN02744037_02068"/>
<keyword evidence="2" id="KW-1185">Reference proteome</keyword>
<name>A0A1M6RBM1_9FIRM</name>
<dbReference type="AlphaFoldDB" id="A0A1M6RBM1"/>
<dbReference type="EMBL" id="FRAE01000054">
    <property type="protein sequence ID" value="SHK29810.1"/>
    <property type="molecule type" value="Genomic_DNA"/>
</dbReference>
<protein>
    <recommendedName>
        <fullName evidence="3">CRISPR-associated protein Csh1</fullName>
    </recommendedName>
</protein>
<dbReference type="Proteomes" id="UP000242497">
    <property type="component" value="Unassembled WGS sequence"/>
</dbReference>